<gene>
    <name evidence="2" type="ORF">HNQ88_000240</name>
</gene>
<dbReference type="AlphaFoldDB" id="A0AAE4BNW0"/>
<organism evidence="2 3">
    <name type="scientific">Aureibacter tunicatorum</name>
    <dbReference type="NCBI Taxonomy" id="866807"/>
    <lineage>
        <taxon>Bacteria</taxon>
        <taxon>Pseudomonadati</taxon>
        <taxon>Bacteroidota</taxon>
        <taxon>Cytophagia</taxon>
        <taxon>Cytophagales</taxon>
        <taxon>Persicobacteraceae</taxon>
        <taxon>Aureibacter</taxon>
    </lineage>
</organism>
<feature type="transmembrane region" description="Helical" evidence="1">
    <location>
        <begin position="173"/>
        <end position="192"/>
    </location>
</feature>
<accession>A0AAE4BNW0</accession>
<keyword evidence="1" id="KW-0472">Membrane</keyword>
<name>A0AAE4BNW0_9BACT</name>
<dbReference type="RefSeq" id="WP_309936713.1">
    <property type="nucleotide sequence ID" value="NZ_AP025305.1"/>
</dbReference>
<dbReference type="Pfam" id="PF13795">
    <property type="entry name" value="HupE_UreJ_2"/>
    <property type="match status" value="1"/>
</dbReference>
<evidence type="ECO:0000313" key="2">
    <source>
        <dbReference type="EMBL" id="MDR6237264.1"/>
    </source>
</evidence>
<feature type="transmembrane region" description="Helical" evidence="1">
    <location>
        <begin position="71"/>
        <end position="89"/>
    </location>
</feature>
<feature type="transmembrane region" description="Helical" evidence="1">
    <location>
        <begin position="140"/>
        <end position="161"/>
    </location>
</feature>
<evidence type="ECO:0008006" key="4">
    <source>
        <dbReference type="Google" id="ProtNLM"/>
    </source>
</evidence>
<keyword evidence="1" id="KW-1133">Transmembrane helix</keyword>
<keyword evidence="1" id="KW-0812">Transmembrane</keyword>
<evidence type="ECO:0000313" key="3">
    <source>
        <dbReference type="Proteomes" id="UP001185092"/>
    </source>
</evidence>
<dbReference type="InterPro" id="IPR032809">
    <property type="entry name" value="Put_HupE_UreJ"/>
</dbReference>
<protein>
    <recommendedName>
        <fullName evidence="4">HupE / UreJ protein</fullName>
    </recommendedName>
</protein>
<dbReference type="Proteomes" id="UP001185092">
    <property type="component" value="Unassembled WGS sequence"/>
</dbReference>
<feature type="transmembrane region" description="Helical" evidence="1">
    <location>
        <begin position="20"/>
        <end position="36"/>
    </location>
</feature>
<comment type="caution">
    <text evidence="2">The sequence shown here is derived from an EMBL/GenBank/DDBJ whole genome shotgun (WGS) entry which is preliminary data.</text>
</comment>
<feature type="transmembrane region" description="Helical" evidence="1">
    <location>
        <begin position="43"/>
        <end position="65"/>
    </location>
</feature>
<reference evidence="2" key="1">
    <citation type="submission" date="2023-07" db="EMBL/GenBank/DDBJ databases">
        <title>Genomic Encyclopedia of Type Strains, Phase IV (KMG-IV): sequencing the most valuable type-strain genomes for metagenomic binning, comparative biology and taxonomic classification.</title>
        <authorList>
            <person name="Goeker M."/>
        </authorList>
    </citation>
    <scope>NUCLEOTIDE SEQUENCE</scope>
    <source>
        <strain evidence="2">DSM 26174</strain>
    </source>
</reference>
<dbReference type="EMBL" id="JAVDQD010000001">
    <property type="protein sequence ID" value="MDR6237264.1"/>
    <property type="molecule type" value="Genomic_DNA"/>
</dbReference>
<evidence type="ECO:0000256" key="1">
    <source>
        <dbReference type="SAM" id="Phobius"/>
    </source>
</evidence>
<sequence length="195" mass="21791">MSEFLIYFKLGIDHILDIDGYDHLLFLVALCCPFIFREFKHVVWLVTAFTIGHSITLVMATFDLFTINSELVEFIIPVTIVLAALSNLKNAGVRASDSDKGLFKLILVFIFGLVHGMGFSNYLRQLLGKEESIFTPLLGFNLGIEAAQVLVIFIFLMFAGIMTNIIGIKRKDWAISISSAIIAFASMLVVSAKFW</sequence>
<proteinExistence type="predicted"/>
<feature type="transmembrane region" description="Helical" evidence="1">
    <location>
        <begin position="101"/>
        <end position="120"/>
    </location>
</feature>
<keyword evidence="3" id="KW-1185">Reference proteome</keyword>